<feature type="transmembrane region" description="Helical" evidence="3">
    <location>
        <begin position="47"/>
        <end position="67"/>
    </location>
</feature>
<keyword evidence="3" id="KW-0472">Membrane</keyword>
<evidence type="ECO:0008006" key="6">
    <source>
        <dbReference type="Google" id="ProtNLM"/>
    </source>
</evidence>
<keyword evidence="5" id="KW-1185">Reference proteome</keyword>
<gene>
    <name evidence="4" type="ORF">AC578_2353</name>
</gene>
<reference evidence="4 5" key="1">
    <citation type="submission" date="2015-07" db="EMBL/GenBank/DDBJ databases">
        <title>Comparative genomics of the Sigatoka disease complex on banana suggests a link between parallel evolutionary changes in Pseudocercospora fijiensis and Pseudocercospora eumusae and increased virulence on the banana host.</title>
        <authorList>
            <person name="Chang T.-C."/>
            <person name="Salvucci A."/>
            <person name="Crous P.W."/>
            <person name="Stergiopoulos I."/>
        </authorList>
    </citation>
    <scope>NUCLEOTIDE SEQUENCE [LARGE SCALE GENOMIC DNA]</scope>
    <source>
        <strain evidence="4 5">CBS 114824</strain>
    </source>
</reference>
<accession>A0A139HXF3</accession>
<sequence>MAPSHQTYSKLLERESTDEEDSEVMEPEQLKWHSQNRRSWRIPVTPVLLLSNFLTFVVTGGVLVFLATRARYCPSELPKPPSTWMSGIDTTLYPYKFEPMEWHGNKYTYPGNSSAGDSVTDEWIELGTYCKIVTSPAPSRLLTIRADKAVLIPEEYANDFGIGPSHVKYTPERNGAPYPGYPAENQAMHSLHCLDMIRQSLWYNFDYYQSIHSMTLESGQNDILIGHTGHCINMIRQIIMCRADWHLTPYVPYPGPTGETVFSPDMRIDTKCRNWESLRSWMDEHQFHGMHNVSVDDRHPWNDHPYRGQK</sequence>
<dbReference type="EMBL" id="LFZN01000003">
    <property type="protein sequence ID" value="KXT07144.1"/>
    <property type="molecule type" value="Genomic_DNA"/>
</dbReference>
<evidence type="ECO:0000313" key="5">
    <source>
        <dbReference type="Proteomes" id="UP000070133"/>
    </source>
</evidence>
<organism evidence="4 5">
    <name type="scientific">Pseudocercospora eumusae</name>
    <dbReference type="NCBI Taxonomy" id="321146"/>
    <lineage>
        <taxon>Eukaryota</taxon>
        <taxon>Fungi</taxon>
        <taxon>Dikarya</taxon>
        <taxon>Ascomycota</taxon>
        <taxon>Pezizomycotina</taxon>
        <taxon>Dothideomycetes</taxon>
        <taxon>Dothideomycetidae</taxon>
        <taxon>Mycosphaerellales</taxon>
        <taxon>Mycosphaerellaceae</taxon>
        <taxon>Pseudocercospora</taxon>
    </lineage>
</organism>
<dbReference type="GO" id="GO:0043386">
    <property type="term" value="P:mycotoxin biosynthetic process"/>
    <property type="evidence" value="ECO:0007669"/>
    <property type="project" value="InterPro"/>
</dbReference>
<evidence type="ECO:0000313" key="4">
    <source>
        <dbReference type="EMBL" id="KXT07144.1"/>
    </source>
</evidence>
<dbReference type="InterPro" id="IPR021765">
    <property type="entry name" value="UstYa-like"/>
</dbReference>
<keyword evidence="3" id="KW-1133">Transmembrane helix</keyword>
<dbReference type="AlphaFoldDB" id="A0A139HXF3"/>
<keyword evidence="3" id="KW-0812">Transmembrane</keyword>
<dbReference type="STRING" id="321146.A0A139HXF3"/>
<feature type="region of interest" description="Disordered" evidence="2">
    <location>
        <begin position="1"/>
        <end position="28"/>
    </location>
</feature>
<evidence type="ECO:0000256" key="2">
    <source>
        <dbReference type="SAM" id="MobiDB-lite"/>
    </source>
</evidence>
<evidence type="ECO:0000256" key="1">
    <source>
        <dbReference type="ARBA" id="ARBA00035112"/>
    </source>
</evidence>
<name>A0A139HXF3_9PEZI</name>
<proteinExistence type="inferred from homology"/>
<evidence type="ECO:0000256" key="3">
    <source>
        <dbReference type="SAM" id="Phobius"/>
    </source>
</evidence>
<comment type="caution">
    <text evidence="4">The sequence shown here is derived from an EMBL/GenBank/DDBJ whole genome shotgun (WGS) entry which is preliminary data.</text>
</comment>
<dbReference type="Pfam" id="PF11807">
    <property type="entry name" value="UstYa"/>
    <property type="match status" value="1"/>
</dbReference>
<dbReference type="Proteomes" id="UP000070133">
    <property type="component" value="Unassembled WGS sequence"/>
</dbReference>
<dbReference type="OrthoDB" id="3687641at2759"/>
<comment type="similarity">
    <text evidence="1">Belongs to the ustYa family.</text>
</comment>
<feature type="compositionally biased region" description="Acidic residues" evidence="2">
    <location>
        <begin position="16"/>
        <end position="26"/>
    </location>
</feature>
<protein>
    <recommendedName>
        <fullName evidence="6">Tat pathway signal sequence</fullName>
    </recommendedName>
</protein>
<dbReference type="PANTHER" id="PTHR33365:SF6">
    <property type="entry name" value="OXIDASE USTYA"/>
    <property type="match status" value="1"/>
</dbReference>
<dbReference type="PANTHER" id="PTHR33365">
    <property type="entry name" value="YALI0B05434P"/>
    <property type="match status" value="1"/>
</dbReference>